<organism evidence="15 16">
    <name type="scientific">Staphylococcus carnosus</name>
    <dbReference type="NCBI Taxonomy" id="1281"/>
    <lineage>
        <taxon>Bacteria</taxon>
        <taxon>Bacillati</taxon>
        <taxon>Bacillota</taxon>
        <taxon>Bacilli</taxon>
        <taxon>Bacillales</taxon>
        <taxon>Staphylococcaceae</taxon>
        <taxon>Staphylococcus</taxon>
    </lineage>
</organism>
<evidence type="ECO:0000256" key="1">
    <source>
        <dbReference type="ARBA" id="ARBA00004651"/>
    </source>
</evidence>
<dbReference type="Pfam" id="PF01595">
    <property type="entry name" value="CNNM"/>
    <property type="match status" value="1"/>
</dbReference>
<keyword evidence="5" id="KW-0677">Repeat</keyword>
<feature type="transmembrane region" description="Helical" evidence="12">
    <location>
        <begin position="60"/>
        <end position="80"/>
    </location>
</feature>
<evidence type="ECO:0000256" key="9">
    <source>
        <dbReference type="PROSITE-ProRule" id="PRU00703"/>
    </source>
</evidence>
<dbReference type="GO" id="GO:0050660">
    <property type="term" value="F:flavin adenine dinucleotide binding"/>
    <property type="evidence" value="ECO:0007669"/>
    <property type="project" value="InterPro"/>
</dbReference>
<dbReference type="InterPro" id="IPR002550">
    <property type="entry name" value="CNNM"/>
</dbReference>
<keyword evidence="4 10" id="KW-0812">Transmembrane</keyword>
<dbReference type="InterPro" id="IPR005170">
    <property type="entry name" value="Transptr-assoc_dom"/>
</dbReference>
<evidence type="ECO:0000256" key="4">
    <source>
        <dbReference type="ARBA" id="ARBA00022692"/>
    </source>
</evidence>
<evidence type="ECO:0000259" key="13">
    <source>
        <dbReference type="PROSITE" id="PS51371"/>
    </source>
</evidence>
<dbReference type="FunFam" id="3.10.580.10:FF:000002">
    <property type="entry name" value="Magnesium/cobalt efflux protein CorC"/>
    <property type="match status" value="1"/>
</dbReference>
<keyword evidence="3" id="KW-1003">Cell membrane</keyword>
<evidence type="ECO:0000256" key="10">
    <source>
        <dbReference type="PROSITE-ProRule" id="PRU01193"/>
    </source>
</evidence>
<feature type="transmembrane region" description="Helical" evidence="12">
    <location>
        <begin position="137"/>
        <end position="159"/>
    </location>
</feature>
<dbReference type="RefSeq" id="WP_046100164.1">
    <property type="nucleotide sequence ID" value="NZ_BKAP01000003.1"/>
</dbReference>
<feature type="transmembrane region" description="Helical" evidence="12">
    <location>
        <begin position="6"/>
        <end position="30"/>
    </location>
</feature>
<dbReference type="InterPro" id="IPR044751">
    <property type="entry name" value="Ion_transp-like_CBS"/>
</dbReference>
<evidence type="ECO:0000256" key="3">
    <source>
        <dbReference type="ARBA" id="ARBA00022475"/>
    </source>
</evidence>
<evidence type="ECO:0000256" key="5">
    <source>
        <dbReference type="ARBA" id="ARBA00022737"/>
    </source>
</evidence>
<dbReference type="Pfam" id="PF03471">
    <property type="entry name" value="CorC_HlyC"/>
    <property type="match status" value="1"/>
</dbReference>
<evidence type="ECO:0000256" key="12">
    <source>
        <dbReference type="SAM" id="Phobius"/>
    </source>
</evidence>
<evidence type="ECO:0000259" key="14">
    <source>
        <dbReference type="PROSITE" id="PS51846"/>
    </source>
</evidence>
<evidence type="ECO:0000313" key="15">
    <source>
        <dbReference type="EMBL" id="KKB25077.1"/>
    </source>
</evidence>
<feature type="domain" description="CBS" evidence="13">
    <location>
        <begin position="222"/>
        <end position="282"/>
    </location>
</feature>
<dbReference type="InterPro" id="IPR016169">
    <property type="entry name" value="FAD-bd_PCMH_sub2"/>
</dbReference>
<name>A0AAJ0NGN8_STACA</name>
<proteinExistence type="inferred from homology"/>
<dbReference type="PROSITE" id="PS51846">
    <property type="entry name" value="CNNM"/>
    <property type="match status" value="1"/>
</dbReference>
<feature type="compositionally biased region" description="Basic residues" evidence="11">
    <location>
        <begin position="451"/>
        <end position="465"/>
    </location>
</feature>
<sequence length="472" mass="54357">MDSTTIINLVIFIFLIALTTVFVGSEFALVKVRATKIEEMIAEGNGSAKVVKKMITNLDYYLSACQLGITVTSLGLGWLGEPVFEKLLHPLFVLLPLPDALNATISLIVSFLVVTYLHVVIGELAPKSFAIQHTERVALLYARPLYYFGLIMKPLIWLMNGSARMIIRIFGIDPDENNDAMSEEEIKMIINNSYNSGEINQTELAYMQNIFSFDERQAKDVMVPRTQMVTLNEPFTVNELLETIREYQFTRYPITEDGDKDHIKGFINVKEFLTEYASGKPIKISNYIHELPLISETTRISDALIRMQRERVHISLIIDEYGGTAGILTMEDILEEIVGEIRDEFDENEVNDVVKLGENTYQINGRVLLEDLTDEFGIEFEDSDDIDTIGGWLQAHNTNLQQNDYVDTFYDRWIISEVDNHQIITVILKYEYNEERKEEIEEDSDDDKNHKDKHHKDKKEKKDKKDRKDKED</sequence>
<feature type="transmembrane region" description="Helical" evidence="12">
    <location>
        <begin position="100"/>
        <end position="125"/>
    </location>
</feature>
<dbReference type="PANTHER" id="PTHR43099">
    <property type="entry name" value="UPF0053 PROTEIN YRKA"/>
    <property type="match status" value="1"/>
</dbReference>
<dbReference type="SMART" id="SM01091">
    <property type="entry name" value="CorC_HlyC"/>
    <property type="match status" value="1"/>
</dbReference>
<feature type="region of interest" description="Disordered" evidence="11">
    <location>
        <begin position="436"/>
        <end position="472"/>
    </location>
</feature>
<dbReference type="Gene3D" id="3.10.580.10">
    <property type="entry name" value="CBS-domain"/>
    <property type="match status" value="1"/>
</dbReference>
<dbReference type="InterPro" id="IPR051676">
    <property type="entry name" value="UPF0053_domain"/>
</dbReference>
<dbReference type="InterPro" id="IPR000644">
    <property type="entry name" value="CBS_dom"/>
</dbReference>
<keyword evidence="8 10" id="KW-0472">Membrane</keyword>
<comment type="similarity">
    <text evidence="2">Belongs to the UPF0053 family.</text>
</comment>
<dbReference type="Proteomes" id="UP000033530">
    <property type="component" value="Unassembled WGS sequence"/>
</dbReference>
<gene>
    <name evidence="15" type="ORF">VV61_08360</name>
</gene>
<dbReference type="PANTHER" id="PTHR43099:SF2">
    <property type="entry name" value="UPF0053 PROTEIN YRKA"/>
    <property type="match status" value="1"/>
</dbReference>
<evidence type="ECO:0000256" key="7">
    <source>
        <dbReference type="ARBA" id="ARBA00023122"/>
    </source>
</evidence>
<dbReference type="Pfam" id="PF00571">
    <property type="entry name" value="CBS"/>
    <property type="match status" value="2"/>
</dbReference>
<evidence type="ECO:0000256" key="2">
    <source>
        <dbReference type="ARBA" id="ARBA00006337"/>
    </source>
</evidence>
<feature type="domain" description="CBS" evidence="13">
    <location>
        <begin position="287"/>
        <end position="344"/>
    </location>
</feature>
<protein>
    <submittedName>
        <fullName evidence="15">Transporter associated domain protein</fullName>
    </submittedName>
</protein>
<dbReference type="SUPFAM" id="SSF56176">
    <property type="entry name" value="FAD-binding/transporter-associated domain-like"/>
    <property type="match status" value="1"/>
</dbReference>
<dbReference type="PROSITE" id="PS51371">
    <property type="entry name" value="CBS"/>
    <property type="match status" value="2"/>
</dbReference>
<dbReference type="InterPro" id="IPR036318">
    <property type="entry name" value="FAD-bd_PCMH-like_sf"/>
</dbReference>
<comment type="subcellular location">
    <subcellularLocation>
        <location evidence="1">Cell membrane</location>
        <topology evidence="1">Multi-pass membrane protein</topology>
    </subcellularLocation>
</comment>
<keyword evidence="6 10" id="KW-1133">Transmembrane helix</keyword>
<dbReference type="GO" id="GO:0005886">
    <property type="term" value="C:plasma membrane"/>
    <property type="evidence" value="ECO:0007669"/>
    <property type="project" value="UniProtKB-SubCell"/>
</dbReference>
<keyword evidence="7 9" id="KW-0129">CBS domain</keyword>
<dbReference type="EMBL" id="LAIU01000005">
    <property type="protein sequence ID" value="KKB25077.1"/>
    <property type="molecule type" value="Genomic_DNA"/>
</dbReference>
<evidence type="ECO:0000256" key="11">
    <source>
        <dbReference type="SAM" id="MobiDB-lite"/>
    </source>
</evidence>
<dbReference type="Gene3D" id="3.30.465.10">
    <property type="match status" value="1"/>
</dbReference>
<evidence type="ECO:0000256" key="6">
    <source>
        <dbReference type="ARBA" id="ARBA00022989"/>
    </source>
</evidence>
<dbReference type="SUPFAM" id="SSF54631">
    <property type="entry name" value="CBS-domain pair"/>
    <property type="match status" value="1"/>
</dbReference>
<evidence type="ECO:0000313" key="16">
    <source>
        <dbReference type="Proteomes" id="UP000033530"/>
    </source>
</evidence>
<accession>A0AAJ0NGN8</accession>
<dbReference type="AlphaFoldDB" id="A0AAJ0NGN8"/>
<reference evidence="15 16" key="1">
    <citation type="submission" date="2015-03" db="EMBL/GenBank/DDBJ databases">
        <title>Draft Genome Sequence of S. carnosus subsp. utilis LTH 7013, Isolated from South Tirolean Ham.</title>
        <authorList>
            <person name="Mueller A."/>
            <person name="Huptas C."/>
            <person name="Wenning M."/>
            <person name="Weiss A."/>
            <person name="Schmidt H."/>
        </authorList>
    </citation>
    <scope>NUCLEOTIDE SEQUENCE [LARGE SCALE GENOMIC DNA]</scope>
    <source>
        <strain evidence="15 16">LTH7013</strain>
    </source>
</reference>
<dbReference type="CDD" id="cd04590">
    <property type="entry name" value="CBS_pair_CorC_HlyC_assoc"/>
    <property type="match status" value="1"/>
</dbReference>
<evidence type="ECO:0000256" key="8">
    <source>
        <dbReference type="ARBA" id="ARBA00023136"/>
    </source>
</evidence>
<feature type="domain" description="CNNM transmembrane" evidence="14">
    <location>
        <begin position="1"/>
        <end position="203"/>
    </location>
</feature>
<dbReference type="InterPro" id="IPR046342">
    <property type="entry name" value="CBS_dom_sf"/>
</dbReference>
<comment type="caution">
    <text evidence="15">The sequence shown here is derived from an EMBL/GenBank/DDBJ whole genome shotgun (WGS) entry which is preliminary data.</text>
</comment>